<evidence type="ECO:0000313" key="3">
    <source>
        <dbReference type="Proteomes" id="UP000078397"/>
    </source>
</evidence>
<keyword evidence="1" id="KW-0732">Signal</keyword>
<accession>A0A179FIC8</accession>
<dbReference type="RefSeq" id="XP_018142630.1">
    <property type="nucleotide sequence ID" value="XM_018294085.1"/>
</dbReference>
<dbReference type="AlphaFoldDB" id="A0A179FIC8"/>
<dbReference type="KEGG" id="pchm:VFPPC_16332"/>
<dbReference type="OrthoDB" id="4961437at2759"/>
<feature type="signal peptide" evidence="1">
    <location>
        <begin position="1"/>
        <end position="17"/>
    </location>
</feature>
<dbReference type="EMBL" id="LSBJ02000005">
    <property type="protein sequence ID" value="OAQ65316.1"/>
    <property type="molecule type" value="Genomic_DNA"/>
</dbReference>
<evidence type="ECO:0000313" key="2">
    <source>
        <dbReference type="EMBL" id="OAQ65316.1"/>
    </source>
</evidence>
<organism evidence="2 3">
    <name type="scientific">Pochonia chlamydosporia 170</name>
    <dbReference type="NCBI Taxonomy" id="1380566"/>
    <lineage>
        <taxon>Eukaryota</taxon>
        <taxon>Fungi</taxon>
        <taxon>Dikarya</taxon>
        <taxon>Ascomycota</taxon>
        <taxon>Pezizomycotina</taxon>
        <taxon>Sordariomycetes</taxon>
        <taxon>Hypocreomycetidae</taxon>
        <taxon>Hypocreales</taxon>
        <taxon>Clavicipitaceae</taxon>
        <taxon>Pochonia</taxon>
    </lineage>
</organism>
<sequence length="101" mass="11289">MQFSIAAILALASAAIAAPTAAGHHEGKWHHYCTDSLLNVDLDIDLDLDVNVLGLLRLDLDLDVDLDIEILRRKHPNCKAIYRCPTTCQKGKRIHDSCHKY</sequence>
<name>A0A179FIC8_METCM</name>
<evidence type="ECO:0000256" key="1">
    <source>
        <dbReference type="SAM" id="SignalP"/>
    </source>
</evidence>
<proteinExistence type="predicted"/>
<dbReference type="GeneID" id="28858079"/>
<protein>
    <submittedName>
        <fullName evidence="2">Uncharacterized protein</fullName>
    </submittedName>
</protein>
<feature type="chain" id="PRO_5008101764" evidence="1">
    <location>
        <begin position="18"/>
        <end position="101"/>
    </location>
</feature>
<reference evidence="2 3" key="1">
    <citation type="journal article" date="2016" name="PLoS Pathog.">
        <title>Biosynthesis of antibiotic leucinostatins in bio-control fungus Purpureocillium lilacinum and their inhibition on phytophthora revealed by genome mining.</title>
        <authorList>
            <person name="Wang G."/>
            <person name="Liu Z."/>
            <person name="Lin R."/>
            <person name="Li E."/>
            <person name="Mao Z."/>
            <person name="Ling J."/>
            <person name="Yang Y."/>
            <person name="Yin W.B."/>
            <person name="Xie B."/>
        </authorList>
    </citation>
    <scope>NUCLEOTIDE SEQUENCE [LARGE SCALE GENOMIC DNA]</scope>
    <source>
        <strain evidence="2">170</strain>
    </source>
</reference>
<keyword evidence="3" id="KW-1185">Reference proteome</keyword>
<comment type="caution">
    <text evidence="2">The sequence shown here is derived from an EMBL/GenBank/DDBJ whole genome shotgun (WGS) entry which is preliminary data.</text>
</comment>
<dbReference type="Proteomes" id="UP000078397">
    <property type="component" value="Unassembled WGS sequence"/>
</dbReference>
<gene>
    <name evidence="2" type="ORF">VFPPC_16332</name>
</gene>